<dbReference type="GO" id="GO:0004065">
    <property type="term" value="F:arylsulfatase activity"/>
    <property type="evidence" value="ECO:0007669"/>
    <property type="project" value="TreeGrafter"/>
</dbReference>
<dbReference type="Pfam" id="PF00884">
    <property type="entry name" value="Sulfatase"/>
    <property type="match status" value="1"/>
</dbReference>
<keyword evidence="2" id="KW-0479">Metal-binding</keyword>
<dbReference type="PANTHER" id="PTHR42693:SF53">
    <property type="entry name" value="ENDO-4-O-SULFATASE"/>
    <property type="match status" value="1"/>
</dbReference>
<feature type="chain" id="PRO_5041413486" evidence="6">
    <location>
        <begin position="25"/>
        <end position="522"/>
    </location>
</feature>
<evidence type="ECO:0000256" key="6">
    <source>
        <dbReference type="SAM" id="SignalP"/>
    </source>
</evidence>
<dbReference type="InterPro" id="IPR024607">
    <property type="entry name" value="Sulfatase_CS"/>
</dbReference>
<dbReference type="InterPro" id="IPR000917">
    <property type="entry name" value="Sulfatase_N"/>
</dbReference>
<dbReference type="Gene3D" id="3.40.720.10">
    <property type="entry name" value="Alkaline Phosphatase, subunit A"/>
    <property type="match status" value="1"/>
</dbReference>
<dbReference type="AlphaFoldDB" id="A0AA49GPS7"/>
<evidence type="ECO:0000256" key="1">
    <source>
        <dbReference type="ARBA" id="ARBA00008779"/>
    </source>
</evidence>
<evidence type="ECO:0000256" key="2">
    <source>
        <dbReference type="ARBA" id="ARBA00022723"/>
    </source>
</evidence>
<dbReference type="SUPFAM" id="SSF53649">
    <property type="entry name" value="Alkaline phosphatase-like"/>
    <property type="match status" value="1"/>
</dbReference>
<proteinExistence type="inferred from homology"/>
<organism evidence="8">
    <name type="scientific">Roseihalotalea indica</name>
    <dbReference type="NCBI Taxonomy" id="2867963"/>
    <lineage>
        <taxon>Bacteria</taxon>
        <taxon>Pseudomonadati</taxon>
        <taxon>Bacteroidota</taxon>
        <taxon>Cytophagia</taxon>
        <taxon>Cytophagales</taxon>
        <taxon>Catalimonadaceae</taxon>
        <taxon>Roseihalotalea</taxon>
    </lineage>
</organism>
<reference evidence="8" key="1">
    <citation type="journal article" date="2023" name="Comput. Struct. Biotechnol. J.">
        <title>Discovery of a novel marine Bacteroidetes with a rich repertoire of carbohydrate-active enzymes.</title>
        <authorList>
            <person name="Chen B."/>
            <person name="Liu G."/>
            <person name="Chen Q."/>
            <person name="Wang H."/>
            <person name="Liu L."/>
            <person name="Tang K."/>
        </authorList>
    </citation>
    <scope>NUCLEOTIDE SEQUENCE</scope>
    <source>
        <strain evidence="8">TK19036</strain>
    </source>
</reference>
<comment type="similarity">
    <text evidence="1">Belongs to the sulfatase family.</text>
</comment>
<evidence type="ECO:0000256" key="5">
    <source>
        <dbReference type="SAM" id="MobiDB-lite"/>
    </source>
</evidence>
<reference evidence="8" key="2">
    <citation type="journal article" date="2024" name="Antonie Van Leeuwenhoek">
        <title>Roseihalotalea indica gen. nov., sp. nov., a halophilic Bacteroidetes from mesopelagic Southwest Indian Ocean with higher carbohydrate metabolic potential.</title>
        <authorList>
            <person name="Chen B."/>
            <person name="Zhang M."/>
            <person name="Lin D."/>
            <person name="Ye J."/>
            <person name="Tang K."/>
        </authorList>
    </citation>
    <scope>NUCLEOTIDE SEQUENCE</scope>
    <source>
        <strain evidence="8">TK19036</strain>
    </source>
</reference>
<dbReference type="InterPro" id="IPR017850">
    <property type="entry name" value="Alkaline_phosphatase_core_sf"/>
</dbReference>
<keyword evidence="3" id="KW-0378">Hydrolase</keyword>
<evidence type="ECO:0000313" key="8">
    <source>
        <dbReference type="EMBL" id="WKN37278.1"/>
    </source>
</evidence>
<evidence type="ECO:0000256" key="3">
    <source>
        <dbReference type="ARBA" id="ARBA00022801"/>
    </source>
</evidence>
<dbReference type="PROSITE" id="PS00523">
    <property type="entry name" value="SULFATASE_1"/>
    <property type="match status" value="1"/>
</dbReference>
<dbReference type="GO" id="GO:0046872">
    <property type="term" value="F:metal ion binding"/>
    <property type="evidence" value="ECO:0007669"/>
    <property type="project" value="UniProtKB-KW"/>
</dbReference>
<keyword evidence="4" id="KW-0106">Calcium</keyword>
<feature type="region of interest" description="Disordered" evidence="5">
    <location>
        <begin position="489"/>
        <end position="522"/>
    </location>
</feature>
<feature type="signal peptide" evidence="6">
    <location>
        <begin position="1"/>
        <end position="24"/>
    </location>
</feature>
<name>A0AA49GPS7_9BACT</name>
<accession>A0AA49GPS7</accession>
<protein>
    <submittedName>
        <fullName evidence="8">Arylsulfatase</fullName>
    </submittedName>
</protein>
<dbReference type="CDD" id="cd16143">
    <property type="entry name" value="ARS_like"/>
    <property type="match status" value="1"/>
</dbReference>
<gene>
    <name evidence="8" type="ORF">K4G66_00965</name>
</gene>
<evidence type="ECO:0000259" key="7">
    <source>
        <dbReference type="Pfam" id="PF00884"/>
    </source>
</evidence>
<evidence type="ECO:0000256" key="4">
    <source>
        <dbReference type="ARBA" id="ARBA00022837"/>
    </source>
</evidence>
<sequence length="522" mass="58681">MQQLLKHYTYCWLVFMAISPVLTAQPTSNPPNIVYILADDLGYGDVSAFNENSKLQTEHIDRLARQGVRFTDAHTSSAVCTPTRYSILTGRYNWRSRLKSSVLSGYSQALIEPERLTVAELLQDNGYHTAFVGKWHLGWDWPFKEDADNIDNLSSNPEVDFSKPVQHGPADQGFTYSYGFSGSLDMPPYVYVENNQPTSIPQDSTVSTDTKGFWRKGLTGSDFNHTLVLPHLTDKAVQYINRQAQGDQPFFLYFALPAPHTPILPTTEFLGKSNTNFYGDFVLQVDDVVRQIVEALEKNGVREKTMIIFTSDNGCSPRADFDELAQVGHDPSYVYRGHKADIYEGGHRVPFIVSWPARIKAAFSTDEVICTTDFMATAAQLTGATLPDDAAEDSYSLMPVLMQEQYQQPLREATVHHSIEGRFAIRQGNWKLILWPGSGGWSAPRSSENLEELPSMQLYDLAQDPAEEKNLVNEHPEKVKQLTDLLSRYVSEGRSTPGSSQKNDGPDRWAQLNWMEQTDSGK</sequence>
<dbReference type="PANTHER" id="PTHR42693">
    <property type="entry name" value="ARYLSULFATASE FAMILY MEMBER"/>
    <property type="match status" value="1"/>
</dbReference>
<keyword evidence="6" id="KW-0732">Signal</keyword>
<dbReference type="Gene3D" id="3.30.1120.10">
    <property type="match status" value="1"/>
</dbReference>
<dbReference type="EMBL" id="CP120682">
    <property type="protein sequence ID" value="WKN37278.1"/>
    <property type="molecule type" value="Genomic_DNA"/>
</dbReference>
<feature type="compositionally biased region" description="Polar residues" evidence="5">
    <location>
        <begin position="493"/>
        <end position="503"/>
    </location>
</feature>
<feature type="domain" description="Sulfatase N-terminal" evidence="7">
    <location>
        <begin position="31"/>
        <end position="384"/>
    </location>
</feature>
<dbReference type="InterPro" id="IPR050738">
    <property type="entry name" value="Sulfatase"/>
</dbReference>
<dbReference type="PROSITE" id="PS00149">
    <property type="entry name" value="SULFATASE_2"/>
    <property type="match status" value="1"/>
</dbReference>